<accession>C5T1E3</accession>
<proteinExistence type="predicted"/>
<reference evidence="1 2" key="1">
    <citation type="submission" date="2009-05" db="EMBL/GenBank/DDBJ databases">
        <title>The draft genome of Acidovorax delafieldii 2AN.</title>
        <authorList>
            <consortium name="US DOE Joint Genome Institute (JGI-PGF)"/>
            <person name="Lucas S."/>
            <person name="Copeland A."/>
            <person name="Lapidus A."/>
            <person name="Glavina del Rio T."/>
            <person name="Tice H."/>
            <person name="Bruce D."/>
            <person name="Goodwin L."/>
            <person name="Pitluck S."/>
            <person name="Larimer F."/>
            <person name="Land M.L."/>
            <person name="Hauser L."/>
            <person name="Shelobolina E.S."/>
            <person name="Picardal F."/>
            <person name="Roden E."/>
            <person name="Emerson D."/>
        </authorList>
    </citation>
    <scope>NUCLEOTIDE SEQUENCE [LARGE SCALE GENOMIC DNA]</scope>
    <source>
        <strain evidence="1 2">2AN</strain>
    </source>
</reference>
<name>C5T1E3_ACIDE</name>
<dbReference type="PATRIC" id="fig|573060.9.peg.4470"/>
<gene>
    <name evidence="1" type="ORF">AcdelDRAFT_0723</name>
</gene>
<evidence type="ECO:0000313" key="2">
    <source>
        <dbReference type="Proteomes" id="UP000003856"/>
    </source>
</evidence>
<organism evidence="1 2">
    <name type="scientific">Acidovorax delafieldii 2AN</name>
    <dbReference type="NCBI Taxonomy" id="573060"/>
    <lineage>
        <taxon>Bacteria</taxon>
        <taxon>Pseudomonadati</taxon>
        <taxon>Pseudomonadota</taxon>
        <taxon>Betaproteobacteria</taxon>
        <taxon>Burkholderiales</taxon>
        <taxon>Comamonadaceae</taxon>
        <taxon>Acidovorax</taxon>
    </lineage>
</organism>
<keyword evidence="2" id="KW-1185">Reference proteome</keyword>
<sequence>MCIAVLLFFNKGFFTNFSLYLPLTRCATIP</sequence>
<dbReference type="Proteomes" id="UP000003856">
    <property type="component" value="Unassembled WGS sequence"/>
</dbReference>
<comment type="caution">
    <text evidence="1">The sequence shown here is derived from an EMBL/GenBank/DDBJ whole genome shotgun (WGS) entry which is preliminary data.</text>
</comment>
<evidence type="ECO:0000313" key="1">
    <source>
        <dbReference type="EMBL" id="EER61701.1"/>
    </source>
</evidence>
<dbReference type="EMBL" id="ACQT01000011">
    <property type="protein sequence ID" value="EER61701.1"/>
    <property type="molecule type" value="Genomic_DNA"/>
</dbReference>
<protein>
    <submittedName>
        <fullName evidence="1">Uncharacterized protein</fullName>
    </submittedName>
</protein>
<dbReference type="AlphaFoldDB" id="C5T1E3"/>